<dbReference type="EMBL" id="SJFN01000007">
    <property type="protein sequence ID" value="TBW39512.1"/>
    <property type="molecule type" value="Genomic_DNA"/>
</dbReference>
<dbReference type="PANTHER" id="PTHR43095">
    <property type="entry name" value="SUGAR KINASE"/>
    <property type="match status" value="1"/>
</dbReference>
<dbReference type="InterPro" id="IPR018485">
    <property type="entry name" value="FGGY_C"/>
</dbReference>
<evidence type="ECO:0000259" key="6">
    <source>
        <dbReference type="Pfam" id="PF02782"/>
    </source>
</evidence>
<evidence type="ECO:0000313" key="7">
    <source>
        <dbReference type="EMBL" id="TBW39512.1"/>
    </source>
</evidence>
<dbReference type="Proteomes" id="UP000292781">
    <property type="component" value="Unassembled WGS sequence"/>
</dbReference>
<dbReference type="GO" id="GO:0016773">
    <property type="term" value="F:phosphotransferase activity, alcohol group as acceptor"/>
    <property type="evidence" value="ECO:0007669"/>
    <property type="project" value="InterPro"/>
</dbReference>
<dbReference type="InterPro" id="IPR000577">
    <property type="entry name" value="Carb_kinase_FGGY"/>
</dbReference>
<accession>A0A4Q9VU34</accession>
<keyword evidence="2 4" id="KW-0808">Transferase</keyword>
<dbReference type="PANTHER" id="PTHR43095:SF5">
    <property type="entry name" value="XYLULOSE KINASE"/>
    <property type="match status" value="1"/>
</dbReference>
<protein>
    <submittedName>
        <fullName evidence="7">Carbohydrate kinase</fullName>
    </submittedName>
</protein>
<sequence>MGTSEASADRWSRLHVPFPPEGETIGGGASVGGAVGHAAWIAADRGPVQRRGRSALRRARRGGRAVAKFVWSGRAARGPTRGEADVPTDRILTLDLGGSGLKAGLFAPDGTLQATASVPMAFDEPREGISEQDPAVWWAGARQALSEIAAAAGPDFDRVSGIAICGFTRTQVLLDAEGCVVRPAIGFRDARAGAEVAAALARPEFAAHPAARPFNVFHPLARLLWVAAHEPEVWSKVAWVVEPKDHLNFRLTGRVASDAVSQHWMAMATAGGSDSLAALAGIRPPALPPLFAPHAIVGRVRPSDDPVMARLAGVPVFCGANDSWAAAAGLGALAPGRAYGISGSSEVFGLIADHAAEAEGLLTLPWGDGLWQIGGPGLNGANALAWIVDRLDRSDLPFEAKLAGLLAGPRHAAPLLFLPYLVGERTPFWDGDLRAAFLGLGAGHGPADLVRAVMEGVAFHARLVLERAEAAVGRRASEVRLGGGGAASSVWNQIRADGIGREIVAMPQRQTGLAGCFAVAQVGLGLAPDLAAAIDGAGLAFERFRPDPAAARRADRLHAIFRESQGFVADVSRRLAAIDRDPSASG</sequence>
<dbReference type="Pfam" id="PF02782">
    <property type="entry name" value="FGGY_C"/>
    <property type="match status" value="1"/>
</dbReference>
<dbReference type="InterPro" id="IPR043129">
    <property type="entry name" value="ATPase_NBD"/>
</dbReference>
<reference evidence="7 8" key="1">
    <citation type="submission" date="2019-02" db="EMBL/GenBank/DDBJ databases">
        <title>Siculibacillus lacustris gen. nov., sp. nov., a new rosette-forming bacterium isolated from a freshwater crater lake (Lake St. Ana, Romania).</title>
        <authorList>
            <person name="Felfoldi T."/>
            <person name="Marton Z."/>
            <person name="Szabo A."/>
            <person name="Mentes A."/>
            <person name="Boka K."/>
            <person name="Marialigeti K."/>
            <person name="Mathe I."/>
            <person name="Koncz M."/>
            <person name="Schumann P."/>
            <person name="Toth E."/>
        </authorList>
    </citation>
    <scope>NUCLEOTIDE SEQUENCE [LARGE SCALE GENOMIC DNA]</scope>
    <source>
        <strain evidence="7 8">SA-279</strain>
    </source>
</reference>
<gene>
    <name evidence="7" type="ORF">EYW49_06480</name>
</gene>
<feature type="domain" description="Carbohydrate kinase FGGY C-terminal" evidence="6">
    <location>
        <begin position="339"/>
        <end position="521"/>
    </location>
</feature>
<evidence type="ECO:0000256" key="1">
    <source>
        <dbReference type="ARBA" id="ARBA00009156"/>
    </source>
</evidence>
<dbReference type="InterPro" id="IPR050406">
    <property type="entry name" value="FGGY_Carb_Kinase"/>
</dbReference>
<evidence type="ECO:0000259" key="5">
    <source>
        <dbReference type="Pfam" id="PF00370"/>
    </source>
</evidence>
<organism evidence="7 8">
    <name type="scientific">Siculibacillus lacustris</name>
    <dbReference type="NCBI Taxonomy" id="1549641"/>
    <lineage>
        <taxon>Bacteria</taxon>
        <taxon>Pseudomonadati</taxon>
        <taxon>Pseudomonadota</taxon>
        <taxon>Alphaproteobacteria</taxon>
        <taxon>Hyphomicrobiales</taxon>
        <taxon>Ancalomicrobiaceae</taxon>
        <taxon>Siculibacillus</taxon>
    </lineage>
</organism>
<evidence type="ECO:0000256" key="3">
    <source>
        <dbReference type="ARBA" id="ARBA00022777"/>
    </source>
</evidence>
<dbReference type="GO" id="GO:0016301">
    <property type="term" value="F:kinase activity"/>
    <property type="evidence" value="ECO:0007669"/>
    <property type="project" value="UniProtKB-KW"/>
</dbReference>
<comment type="caution">
    <text evidence="7">The sequence shown here is derived from an EMBL/GenBank/DDBJ whole genome shotgun (WGS) entry which is preliminary data.</text>
</comment>
<dbReference type="Pfam" id="PF00370">
    <property type="entry name" value="FGGY_N"/>
    <property type="match status" value="1"/>
</dbReference>
<dbReference type="PIRSF" id="PIRSF000538">
    <property type="entry name" value="GlpK"/>
    <property type="match status" value="1"/>
</dbReference>
<dbReference type="InterPro" id="IPR018483">
    <property type="entry name" value="Carb_kinase_FGGY_CS"/>
</dbReference>
<name>A0A4Q9VU34_9HYPH</name>
<proteinExistence type="inferred from homology"/>
<keyword evidence="3 4" id="KW-0418">Kinase</keyword>
<feature type="domain" description="Carbohydrate kinase FGGY N-terminal" evidence="5">
    <location>
        <begin position="91"/>
        <end position="329"/>
    </location>
</feature>
<dbReference type="AlphaFoldDB" id="A0A4Q9VU34"/>
<evidence type="ECO:0000256" key="4">
    <source>
        <dbReference type="RuleBase" id="RU003733"/>
    </source>
</evidence>
<evidence type="ECO:0000313" key="8">
    <source>
        <dbReference type="Proteomes" id="UP000292781"/>
    </source>
</evidence>
<dbReference type="Gene3D" id="3.30.420.40">
    <property type="match status" value="2"/>
</dbReference>
<dbReference type="GO" id="GO:0005975">
    <property type="term" value="P:carbohydrate metabolic process"/>
    <property type="evidence" value="ECO:0007669"/>
    <property type="project" value="InterPro"/>
</dbReference>
<dbReference type="PROSITE" id="PS00445">
    <property type="entry name" value="FGGY_KINASES_2"/>
    <property type="match status" value="1"/>
</dbReference>
<dbReference type="InterPro" id="IPR018484">
    <property type="entry name" value="FGGY_N"/>
</dbReference>
<evidence type="ECO:0000256" key="2">
    <source>
        <dbReference type="ARBA" id="ARBA00022679"/>
    </source>
</evidence>
<keyword evidence="8" id="KW-1185">Reference proteome</keyword>
<dbReference type="SUPFAM" id="SSF53067">
    <property type="entry name" value="Actin-like ATPase domain"/>
    <property type="match status" value="2"/>
</dbReference>
<comment type="similarity">
    <text evidence="1 4">Belongs to the FGGY kinase family.</text>
</comment>
<dbReference type="OrthoDB" id="9805576at2"/>